<sequence length="590" mass="66892">MRFEWTKNSGRSELIEGIPDREFPIAVRGYGGMLPTLRGGTTRKVFVSFQNLDEPDTPPFHEEVSFSHLRALRVGTVWQKRRYVGEVQYQELGPTEVNFTRGEWRLISPITEVQAGRPAPFNGQYRASRQSEDKERSWMLEFGLPGNRTLLVPCLEFLLRCYGISEAIPRALCSMPWSDAMKQFLTSLTPEVNAEDKLIIRLTERAQDGDRNFLAHVLHTELGRQVTQDISEQCLMEGKNEDLIFPRVQPWFEGKLPVAAQGVWVRPGQTFLALRIELRGHPKCKGIVCYKTRKNEVVRRSDDQTDEHAREGSRSYALSPEANLKVHVPGVEHSYGNLHVESRERRGVHFPFGPEPDITNIFESKPSVIVPPGGVDAPGININGQDATDAPVAHRIVVADGTLLEMWRALQVLKTQHSKHIHSLKWLHATRGFVDDETPELIALREFKEHDQVKPEIRNWVTRNAKTETPRGVLVLRIVASVPKTKERRTVYVLEIERRLKRSKVGKKTISEEADSYRGLSAVLAPATDFDDWLQKTLSMIRQLAGHVVELESTHPDLIEAFKHSQSKSETTTPFRSAALLALKKGGVEL</sequence>
<dbReference type="EMBL" id="FNKP01000002">
    <property type="protein sequence ID" value="SDR32808.1"/>
    <property type="molecule type" value="Genomic_DNA"/>
</dbReference>
<accession>A0A1H1I624</accession>
<name>A0A1H1I624_9BURK</name>
<reference evidence="2" key="1">
    <citation type="submission" date="2016-10" db="EMBL/GenBank/DDBJ databases">
        <authorList>
            <person name="Varghese N."/>
        </authorList>
    </citation>
    <scope>NUCLEOTIDE SEQUENCE [LARGE SCALE GENOMIC DNA]</scope>
    <source>
        <strain evidence="2">GAS106B</strain>
    </source>
</reference>
<dbReference type="AlphaFoldDB" id="A0A1H1I624"/>
<organism evidence="1 2">
    <name type="scientific">Paraburkholderia fungorum</name>
    <dbReference type="NCBI Taxonomy" id="134537"/>
    <lineage>
        <taxon>Bacteria</taxon>
        <taxon>Pseudomonadati</taxon>
        <taxon>Pseudomonadota</taxon>
        <taxon>Betaproteobacteria</taxon>
        <taxon>Burkholderiales</taxon>
        <taxon>Burkholderiaceae</taxon>
        <taxon>Paraburkholderia</taxon>
    </lineage>
</organism>
<proteinExistence type="predicted"/>
<dbReference type="OrthoDB" id="7028944at2"/>
<evidence type="ECO:0000313" key="1">
    <source>
        <dbReference type="EMBL" id="SDR32808.1"/>
    </source>
</evidence>
<keyword evidence="2" id="KW-1185">Reference proteome</keyword>
<gene>
    <name evidence="1" type="ORF">SAMN05443245_4678</name>
</gene>
<protein>
    <submittedName>
        <fullName evidence="1">Uncharacterized protein</fullName>
    </submittedName>
</protein>
<dbReference type="RefSeq" id="WP_143026350.1">
    <property type="nucleotide sequence ID" value="NZ_FNKP01000002.1"/>
</dbReference>
<dbReference type="Proteomes" id="UP000183487">
    <property type="component" value="Unassembled WGS sequence"/>
</dbReference>
<evidence type="ECO:0000313" key="2">
    <source>
        <dbReference type="Proteomes" id="UP000183487"/>
    </source>
</evidence>